<dbReference type="EMBL" id="JACHVB010000031">
    <property type="protein sequence ID" value="MBC2594650.1"/>
    <property type="molecule type" value="Genomic_DNA"/>
</dbReference>
<organism evidence="3 4">
    <name type="scientific">Ruficoccus amylovorans</name>
    <dbReference type="NCBI Taxonomy" id="1804625"/>
    <lineage>
        <taxon>Bacteria</taxon>
        <taxon>Pseudomonadati</taxon>
        <taxon>Verrucomicrobiota</taxon>
        <taxon>Opitutia</taxon>
        <taxon>Puniceicoccales</taxon>
        <taxon>Cerasicoccaceae</taxon>
        <taxon>Ruficoccus</taxon>
    </lineage>
</organism>
<dbReference type="NCBIfam" id="NF033578">
    <property type="entry name" value="transpos_IS5_1"/>
    <property type="match status" value="1"/>
</dbReference>
<gene>
    <name evidence="3" type="ORF">H5P28_10300</name>
</gene>
<reference evidence="3 4" key="1">
    <citation type="submission" date="2020-07" db="EMBL/GenBank/DDBJ databases">
        <authorList>
            <person name="Feng X."/>
        </authorList>
    </citation>
    <scope>NUCLEOTIDE SEQUENCE [LARGE SCALE GENOMIC DNA]</scope>
    <source>
        <strain evidence="3 4">JCM31066</strain>
    </source>
</reference>
<dbReference type="PANTHER" id="PTHR33803">
    <property type="entry name" value="IS1478 TRANSPOSASE"/>
    <property type="match status" value="1"/>
</dbReference>
<keyword evidence="4" id="KW-1185">Reference proteome</keyword>
<dbReference type="Proteomes" id="UP000546464">
    <property type="component" value="Unassembled WGS sequence"/>
</dbReference>
<dbReference type="Pfam" id="PF05598">
    <property type="entry name" value="DUF772"/>
    <property type="match status" value="1"/>
</dbReference>
<feature type="domain" description="Transposase InsH N-terminal" evidence="2">
    <location>
        <begin position="18"/>
        <end position="115"/>
    </location>
</feature>
<evidence type="ECO:0000259" key="1">
    <source>
        <dbReference type="Pfam" id="PF01609"/>
    </source>
</evidence>
<evidence type="ECO:0000313" key="4">
    <source>
        <dbReference type="Proteomes" id="UP000546464"/>
    </source>
</evidence>
<protein>
    <submittedName>
        <fullName evidence="3">IS5 family transposase</fullName>
    </submittedName>
</protein>
<name>A0A842HEK2_9BACT</name>
<dbReference type="RefSeq" id="WP_185675621.1">
    <property type="nucleotide sequence ID" value="NZ_JACHVB010000031.1"/>
</dbReference>
<dbReference type="InterPro" id="IPR002559">
    <property type="entry name" value="Transposase_11"/>
</dbReference>
<dbReference type="GO" id="GO:0004803">
    <property type="term" value="F:transposase activity"/>
    <property type="evidence" value="ECO:0007669"/>
    <property type="project" value="InterPro"/>
</dbReference>
<evidence type="ECO:0000313" key="3">
    <source>
        <dbReference type="EMBL" id="MBC2594650.1"/>
    </source>
</evidence>
<feature type="domain" description="Transposase IS4-like" evidence="1">
    <location>
        <begin position="270"/>
        <end position="410"/>
    </location>
</feature>
<dbReference type="Pfam" id="PF01609">
    <property type="entry name" value="DDE_Tnp_1"/>
    <property type="match status" value="1"/>
</dbReference>
<dbReference type="GO" id="GO:0003677">
    <property type="term" value="F:DNA binding"/>
    <property type="evidence" value="ECO:0007669"/>
    <property type="project" value="InterPro"/>
</dbReference>
<proteinExistence type="predicted"/>
<comment type="caution">
    <text evidence="3">The sequence shown here is derived from an EMBL/GenBank/DDBJ whole genome shotgun (WGS) entry which is preliminary data.</text>
</comment>
<dbReference type="GO" id="GO:0006313">
    <property type="term" value="P:DNA transposition"/>
    <property type="evidence" value="ECO:0007669"/>
    <property type="project" value="InterPro"/>
</dbReference>
<dbReference type="AlphaFoldDB" id="A0A842HEK2"/>
<dbReference type="PANTHER" id="PTHR33803:SF3">
    <property type="entry name" value="BLL1974 PROTEIN"/>
    <property type="match status" value="1"/>
</dbReference>
<accession>A0A842HEK2</accession>
<dbReference type="InterPro" id="IPR008490">
    <property type="entry name" value="Transposase_InsH_N"/>
</dbReference>
<evidence type="ECO:0000259" key="2">
    <source>
        <dbReference type="Pfam" id="PF05598"/>
    </source>
</evidence>
<dbReference type="InterPro" id="IPR047710">
    <property type="entry name" value="Transpos_IS5-like"/>
</dbReference>
<sequence>MSKPKGSGVEVGDMFQPELESLLDQRQGLYKLANRLPWGDLVSWIEPLYSEVDRPGLPVRLLAGLLLLKHLENLSDERVCAAWVRDPYMQYFCGERHFQWRLPCDPSELVRFRQRIGVSGVQRLLELSLSLHREKVLAEDELVADTTVQESAVGFPTDTRLRVDCIEALWRMGDEAGVSWRRRYTRTVPKLLRVLRTRSNRLVKDRRKARNKLKTIAGRLLRDFQRRCGEAWRMIHAEKLGLIKRVLSQKKHDKNKVYSLHDPGVLCIAKGKAHKKYEFGRKASIAMLRDSGVVVSAVSFAENLYDGDTLEDTLALAQVHTGKTFESVLVDRGYRGQKRIGQTDVLLPGKARKSDSYYQRKKQRKRFARRAAIEPVIGHLKFDHRLIRCFLKGAVGSAINLTLASAAWNLKLWLNALWRTLIQCLTRLCPDTIQPLKIKTAA</sequence>